<name>A0A2P2JME7_RHIMU</name>
<evidence type="ECO:0000313" key="1">
    <source>
        <dbReference type="EMBL" id="MBW94628.1"/>
    </source>
</evidence>
<accession>A0A2P2JME7</accession>
<protein>
    <submittedName>
        <fullName evidence="1">Uncharacterized protein</fullName>
    </submittedName>
</protein>
<sequence length="39" mass="4477">MRCEGENKENGVFQTLTALLILRGLLGKFEQQQHTHAHK</sequence>
<dbReference type="EMBL" id="GGEC01014145">
    <property type="protein sequence ID" value="MBW94628.1"/>
    <property type="molecule type" value="Transcribed_RNA"/>
</dbReference>
<dbReference type="AlphaFoldDB" id="A0A2P2JME7"/>
<organism evidence="1">
    <name type="scientific">Rhizophora mucronata</name>
    <name type="common">Asiatic mangrove</name>
    <dbReference type="NCBI Taxonomy" id="61149"/>
    <lineage>
        <taxon>Eukaryota</taxon>
        <taxon>Viridiplantae</taxon>
        <taxon>Streptophyta</taxon>
        <taxon>Embryophyta</taxon>
        <taxon>Tracheophyta</taxon>
        <taxon>Spermatophyta</taxon>
        <taxon>Magnoliopsida</taxon>
        <taxon>eudicotyledons</taxon>
        <taxon>Gunneridae</taxon>
        <taxon>Pentapetalae</taxon>
        <taxon>rosids</taxon>
        <taxon>fabids</taxon>
        <taxon>Malpighiales</taxon>
        <taxon>Rhizophoraceae</taxon>
        <taxon>Rhizophora</taxon>
    </lineage>
</organism>
<proteinExistence type="predicted"/>
<reference evidence="1" key="1">
    <citation type="submission" date="2018-02" db="EMBL/GenBank/DDBJ databases">
        <title>Rhizophora mucronata_Transcriptome.</title>
        <authorList>
            <person name="Meera S.P."/>
            <person name="Sreeshan A."/>
            <person name="Augustine A."/>
        </authorList>
    </citation>
    <scope>NUCLEOTIDE SEQUENCE</scope>
    <source>
        <tissue evidence="1">Leaf</tissue>
    </source>
</reference>